<dbReference type="InterPro" id="IPR051066">
    <property type="entry name" value="Trans_reg/Corepressor"/>
</dbReference>
<evidence type="ECO:0000256" key="4">
    <source>
        <dbReference type="ARBA" id="ARBA00022833"/>
    </source>
</evidence>
<dbReference type="PROSITE" id="PS00028">
    <property type="entry name" value="ZINC_FINGER_C2H2_1"/>
    <property type="match status" value="1"/>
</dbReference>
<evidence type="ECO:0000256" key="2">
    <source>
        <dbReference type="ARBA" id="ARBA00022723"/>
    </source>
</evidence>
<protein>
    <submittedName>
        <fullName evidence="14">Uncharacterized protein</fullName>
    </submittedName>
</protein>
<evidence type="ECO:0000256" key="8">
    <source>
        <dbReference type="ARBA" id="ARBA00023242"/>
    </source>
</evidence>
<keyword evidence="2" id="KW-0479">Metal-binding</keyword>
<dbReference type="GO" id="GO:0006357">
    <property type="term" value="P:regulation of transcription by RNA polymerase II"/>
    <property type="evidence" value="ECO:0007669"/>
    <property type="project" value="TreeGrafter"/>
</dbReference>
<dbReference type="PROSITE" id="PS51293">
    <property type="entry name" value="SANT"/>
    <property type="match status" value="1"/>
</dbReference>
<evidence type="ECO:0000256" key="7">
    <source>
        <dbReference type="ARBA" id="ARBA00023163"/>
    </source>
</evidence>
<dbReference type="InterPro" id="IPR013087">
    <property type="entry name" value="Znf_C2H2_type"/>
</dbReference>
<feature type="domain" description="SANT" evidence="13">
    <location>
        <begin position="788"/>
        <end position="839"/>
    </location>
</feature>
<evidence type="ECO:0000256" key="10">
    <source>
        <dbReference type="SAM" id="MobiDB-lite"/>
    </source>
</evidence>
<evidence type="ECO:0000256" key="1">
    <source>
        <dbReference type="ARBA" id="ARBA00004123"/>
    </source>
</evidence>
<dbReference type="InterPro" id="IPR009057">
    <property type="entry name" value="Homeodomain-like_sf"/>
</dbReference>
<dbReference type="GO" id="GO:0005667">
    <property type="term" value="C:transcription regulator complex"/>
    <property type="evidence" value="ECO:0007669"/>
    <property type="project" value="TreeGrafter"/>
</dbReference>
<sequence>MDWPFSYNERAIMDDPSSTQSFTNLHHHRHRPSFHLTLPGLQSPELGYPSCQPSLDPQEQYGSRGEDPTNSFPTSITSSEGRKGSSGGERGFLTTSGSGLDGGANLGGHLDGGSGLGGHFSDTWYGDGRKEDVWEDGENCESAEGTFYRRGDGFGKANDGFYSVNCGSEEAVRRKLRADYNNCTQVSCEAKGDTVYDREANANHFTKQTTPWGSFSNSVDFSRLSDNYLGREEDYGSSCGSGEDQLQPAEGDGPWFGASLSSHPGEGRWRGAADPVGPLAVSGVTYIQKLDSFSEAFLSQRRRRFPMIPGGDSSGQVWDFGTGRVESPGSVKSGHSCAFDSDTRLPPSSSSSPPTHPSLLSYPSPPTSSHIMSSVLSPPPTPLSPHSHSPSKMDSPVQFGGSGHSVSQGGQSLQFFAPHLQSFPPVRPAGMIWKFPQQTLGFPQSPGDPRPSHGSDYGNVPASHLQSPEAAFLSSASHHSSLHPSTALCPSSSPALHPSFHLPSLQTHLSGQRYETTEKTAPYIVTKNVKYHATQQTSQIYTGLTFPSILHSAKGQKRGRYTPRPLLNPLRRGTGLYSSVLSLNHREDKTTCGAEEDGCVVSPYVNVGHNFQAELPRCIVDAEGFRVLSPEEKSPLEQLLWKPWDKLEETTHLQDQVELLLSMCSSSCVPGGGSNSELTMHCLHHCQGNTMVKCVEGNHSPVFLASYHSNTHSLDHFHRSSIHPDPSSCHFFPRAFLSHSSISSSFSSEPLHASPVCSVPPPSLSPAQATLDMLLFSQPSPTGDYHYSGSDFWTDGEKSLFTATLGTYGKDFSRIQKMVRTKTVCQCVEFYYLSKKLQDKLMKQKEEENREKLLEQQKNMTPIRQTAHKQFGLEEALPVASFFPCKLCGKMFYKIKSRNAHMKIHRQPQEDWTDRRLQHQLLTQRLALGHPNNLLPSPGGNLLSPQAAALTFPSPGNNPNADNVLSLVTNSNGITPSNGSVQDPIAVVTYSNAAPSNSRVIANVDGVDSNPREPTSVLPLHQSWGSYGRGPDPTSFYCNTEGKDTVGAGTAGGKEQMNWQ</sequence>
<keyword evidence="5" id="KW-0805">Transcription regulation</keyword>
<feature type="region of interest" description="Disordered" evidence="10">
    <location>
        <begin position="308"/>
        <end position="410"/>
    </location>
</feature>
<evidence type="ECO:0000256" key="3">
    <source>
        <dbReference type="ARBA" id="ARBA00022771"/>
    </source>
</evidence>
<evidence type="ECO:0000259" key="13">
    <source>
        <dbReference type="PROSITE" id="PS51293"/>
    </source>
</evidence>
<dbReference type="SMART" id="SM00717">
    <property type="entry name" value="SANT"/>
    <property type="match status" value="1"/>
</dbReference>
<feature type="region of interest" description="Disordered" evidence="10">
    <location>
        <begin position="438"/>
        <end position="463"/>
    </location>
</feature>
<keyword evidence="7" id="KW-0804">Transcription</keyword>
<dbReference type="FunFam" id="1.10.10.60:FF:000012">
    <property type="entry name" value="Metastasis-associated 1 family, member 3"/>
    <property type="match status" value="1"/>
</dbReference>
<keyword evidence="8" id="KW-0539">Nucleus</keyword>
<evidence type="ECO:0000256" key="9">
    <source>
        <dbReference type="PROSITE-ProRule" id="PRU00042"/>
    </source>
</evidence>
<feature type="compositionally biased region" description="Polar residues" evidence="10">
    <location>
        <begin position="68"/>
        <end position="77"/>
    </location>
</feature>
<dbReference type="Proteomes" id="UP000007635">
    <property type="component" value="Chromosome VII"/>
</dbReference>
<name>A0AAQ4PNN7_GASAC</name>
<feature type="domain" description="ELM2" evidence="12">
    <location>
        <begin position="603"/>
        <end position="701"/>
    </location>
</feature>
<feature type="domain" description="C2H2-type" evidence="11">
    <location>
        <begin position="883"/>
        <end position="910"/>
    </location>
</feature>
<dbReference type="InterPro" id="IPR001005">
    <property type="entry name" value="SANT/Myb"/>
</dbReference>
<dbReference type="GO" id="GO:0003714">
    <property type="term" value="F:transcription corepressor activity"/>
    <property type="evidence" value="ECO:0007669"/>
    <property type="project" value="TreeGrafter"/>
</dbReference>
<keyword evidence="4" id="KW-0862">Zinc</keyword>
<dbReference type="GeneTree" id="ENSGT00940000160303"/>
<reference evidence="14 15" key="1">
    <citation type="journal article" date="2021" name="G3 (Bethesda)">
        <title>Improved contiguity of the threespine stickleback genome using long-read sequencing.</title>
        <authorList>
            <person name="Nath S."/>
            <person name="Shaw D.E."/>
            <person name="White M.A."/>
        </authorList>
    </citation>
    <scope>NUCLEOTIDE SEQUENCE [LARGE SCALE GENOMIC DNA]</scope>
    <source>
        <strain evidence="14 15">Lake Benthic</strain>
    </source>
</reference>
<dbReference type="GO" id="GO:0000118">
    <property type="term" value="C:histone deacetylase complex"/>
    <property type="evidence" value="ECO:0007669"/>
    <property type="project" value="TreeGrafter"/>
</dbReference>
<dbReference type="PROSITE" id="PS50157">
    <property type="entry name" value="ZINC_FINGER_C2H2_2"/>
    <property type="match status" value="1"/>
</dbReference>
<evidence type="ECO:0000313" key="15">
    <source>
        <dbReference type="Proteomes" id="UP000007635"/>
    </source>
</evidence>
<keyword evidence="3 9" id="KW-0863">Zinc-finger</keyword>
<evidence type="ECO:0000259" key="12">
    <source>
        <dbReference type="PROSITE" id="PS51156"/>
    </source>
</evidence>
<dbReference type="InterPro" id="IPR017884">
    <property type="entry name" value="SANT_dom"/>
</dbReference>
<keyword evidence="15" id="KW-1185">Reference proteome</keyword>
<dbReference type="SUPFAM" id="SSF46689">
    <property type="entry name" value="Homeodomain-like"/>
    <property type="match status" value="1"/>
</dbReference>
<dbReference type="InterPro" id="IPR000949">
    <property type="entry name" value="ELM2_dom"/>
</dbReference>
<evidence type="ECO:0000313" key="14">
    <source>
        <dbReference type="Ensembl" id="ENSGACP00000040475.1"/>
    </source>
</evidence>
<dbReference type="GO" id="GO:0008270">
    <property type="term" value="F:zinc ion binding"/>
    <property type="evidence" value="ECO:0007669"/>
    <property type="project" value="UniProtKB-KW"/>
</dbReference>
<feature type="compositionally biased region" description="Low complexity" evidence="10">
    <location>
        <begin position="346"/>
        <end position="376"/>
    </location>
</feature>
<reference evidence="14" key="3">
    <citation type="submission" date="2025-09" db="UniProtKB">
        <authorList>
            <consortium name="Ensembl"/>
        </authorList>
    </citation>
    <scope>IDENTIFICATION</scope>
</reference>
<dbReference type="AlphaFoldDB" id="A0AAQ4PNN7"/>
<dbReference type="PANTHER" id="PTHR16089">
    <property type="entry name" value="REST COREPRESSOR COREST PROTEIN-RELATED"/>
    <property type="match status" value="1"/>
</dbReference>
<accession>A0AAQ4PNN7</accession>
<organism evidence="14 15">
    <name type="scientific">Gasterosteus aculeatus aculeatus</name>
    <name type="common">three-spined stickleback</name>
    <dbReference type="NCBI Taxonomy" id="481459"/>
    <lineage>
        <taxon>Eukaryota</taxon>
        <taxon>Metazoa</taxon>
        <taxon>Chordata</taxon>
        <taxon>Craniata</taxon>
        <taxon>Vertebrata</taxon>
        <taxon>Euteleostomi</taxon>
        <taxon>Actinopterygii</taxon>
        <taxon>Neopterygii</taxon>
        <taxon>Teleostei</taxon>
        <taxon>Neoteleostei</taxon>
        <taxon>Acanthomorphata</taxon>
        <taxon>Eupercaria</taxon>
        <taxon>Perciformes</taxon>
        <taxon>Cottioidei</taxon>
        <taxon>Gasterosteales</taxon>
        <taxon>Gasterosteidae</taxon>
        <taxon>Gasterosteus</taxon>
    </lineage>
</organism>
<dbReference type="PANTHER" id="PTHR16089:SF43">
    <property type="match status" value="1"/>
</dbReference>
<feature type="region of interest" description="Disordered" evidence="10">
    <location>
        <begin position="34"/>
        <end position="99"/>
    </location>
</feature>
<evidence type="ECO:0000256" key="5">
    <source>
        <dbReference type="ARBA" id="ARBA00023015"/>
    </source>
</evidence>
<evidence type="ECO:0000259" key="11">
    <source>
        <dbReference type="PROSITE" id="PS50157"/>
    </source>
</evidence>
<dbReference type="PROSITE" id="PS51156">
    <property type="entry name" value="ELM2"/>
    <property type="match status" value="1"/>
</dbReference>
<reference evidence="14" key="2">
    <citation type="submission" date="2025-08" db="UniProtKB">
        <authorList>
            <consortium name="Ensembl"/>
        </authorList>
    </citation>
    <scope>IDENTIFICATION</scope>
</reference>
<dbReference type="Gene3D" id="1.10.10.60">
    <property type="entry name" value="Homeodomain-like"/>
    <property type="match status" value="1"/>
</dbReference>
<dbReference type="GO" id="GO:0003677">
    <property type="term" value="F:DNA binding"/>
    <property type="evidence" value="ECO:0007669"/>
    <property type="project" value="UniProtKB-KW"/>
</dbReference>
<keyword evidence="6" id="KW-0238">DNA-binding</keyword>
<evidence type="ECO:0000256" key="6">
    <source>
        <dbReference type="ARBA" id="ARBA00023125"/>
    </source>
</evidence>
<comment type="subcellular location">
    <subcellularLocation>
        <location evidence="1">Nucleus</location>
    </subcellularLocation>
</comment>
<feature type="compositionally biased region" description="Polar residues" evidence="10">
    <location>
        <begin position="51"/>
        <end position="61"/>
    </location>
</feature>
<dbReference type="Ensembl" id="ENSGACT00000057654.1">
    <property type="protein sequence ID" value="ENSGACP00000040475.1"/>
    <property type="gene ID" value="ENSGACG00000024817.1"/>
</dbReference>
<proteinExistence type="predicted"/>
<dbReference type="SMART" id="SM01189">
    <property type="entry name" value="ELM2"/>
    <property type="match status" value="1"/>
</dbReference>